<keyword evidence="3" id="KW-0238">DNA-binding</keyword>
<dbReference type="FunFam" id="1.10.10.10:FF:000001">
    <property type="entry name" value="LysR family transcriptional regulator"/>
    <property type="match status" value="1"/>
</dbReference>
<dbReference type="AlphaFoldDB" id="A0A9D1A561"/>
<dbReference type="InterPro" id="IPR036390">
    <property type="entry name" value="WH_DNA-bd_sf"/>
</dbReference>
<evidence type="ECO:0000259" key="6">
    <source>
        <dbReference type="PROSITE" id="PS50931"/>
    </source>
</evidence>
<feature type="region of interest" description="Disordered" evidence="5">
    <location>
        <begin position="298"/>
        <end position="320"/>
    </location>
</feature>
<evidence type="ECO:0000256" key="1">
    <source>
        <dbReference type="ARBA" id="ARBA00009437"/>
    </source>
</evidence>
<keyword evidence="2" id="KW-0805">Transcription regulation</keyword>
<dbReference type="Gene3D" id="1.10.10.10">
    <property type="entry name" value="Winged helix-like DNA-binding domain superfamily/Winged helix DNA-binding domain"/>
    <property type="match status" value="1"/>
</dbReference>
<evidence type="ECO:0000256" key="5">
    <source>
        <dbReference type="SAM" id="MobiDB-lite"/>
    </source>
</evidence>
<dbReference type="CDD" id="cd05466">
    <property type="entry name" value="PBP2_LTTR_substrate"/>
    <property type="match status" value="1"/>
</dbReference>
<dbReference type="Proteomes" id="UP000824250">
    <property type="component" value="Unassembled WGS sequence"/>
</dbReference>
<evidence type="ECO:0000313" key="7">
    <source>
        <dbReference type="EMBL" id="HIR05936.1"/>
    </source>
</evidence>
<dbReference type="Gene3D" id="3.40.190.290">
    <property type="match status" value="1"/>
</dbReference>
<evidence type="ECO:0000256" key="2">
    <source>
        <dbReference type="ARBA" id="ARBA00023015"/>
    </source>
</evidence>
<feature type="domain" description="HTH lysR-type" evidence="6">
    <location>
        <begin position="1"/>
        <end position="58"/>
    </location>
</feature>
<protein>
    <submittedName>
        <fullName evidence="7">LysR family transcriptional regulator</fullName>
    </submittedName>
</protein>
<dbReference type="SUPFAM" id="SSF46785">
    <property type="entry name" value="Winged helix' DNA-binding domain"/>
    <property type="match status" value="1"/>
</dbReference>
<name>A0A9D1A561_9FIRM</name>
<dbReference type="InterPro" id="IPR000847">
    <property type="entry name" value="LysR_HTH_N"/>
</dbReference>
<comment type="similarity">
    <text evidence="1">Belongs to the LysR transcriptional regulatory family.</text>
</comment>
<evidence type="ECO:0000313" key="8">
    <source>
        <dbReference type="Proteomes" id="UP000824250"/>
    </source>
</evidence>
<dbReference type="PROSITE" id="PS50931">
    <property type="entry name" value="HTH_LYSR"/>
    <property type="match status" value="1"/>
</dbReference>
<dbReference type="InterPro" id="IPR005119">
    <property type="entry name" value="LysR_subst-bd"/>
</dbReference>
<gene>
    <name evidence="7" type="ORF">IAB28_08235</name>
</gene>
<reference evidence="7" key="1">
    <citation type="submission" date="2020-10" db="EMBL/GenBank/DDBJ databases">
        <authorList>
            <person name="Gilroy R."/>
        </authorList>
    </citation>
    <scope>NUCLEOTIDE SEQUENCE</scope>
    <source>
        <strain evidence="7">CHK180-2868</strain>
    </source>
</reference>
<dbReference type="GO" id="GO:0003700">
    <property type="term" value="F:DNA-binding transcription factor activity"/>
    <property type="evidence" value="ECO:0007669"/>
    <property type="project" value="InterPro"/>
</dbReference>
<dbReference type="GO" id="GO:0003677">
    <property type="term" value="F:DNA binding"/>
    <property type="evidence" value="ECO:0007669"/>
    <property type="project" value="UniProtKB-KW"/>
</dbReference>
<dbReference type="InterPro" id="IPR050950">
    <property type="entry name" value="HTH-type_LysR_regulators"/>
</dbReference>
<sequence length="320" mass="35902">MDLKELNYLVTIADEGSISRAAERLYMAQSSLSQFLQLYEAELGARLFVRTARGVRPTAAGQAFIQNARQILLHYRRAQNELWDIEQLKGGRIELGTATFRGTYLLPPVLKKFHQIYPNIHVSVTELDSVPLENQISEGLLDIALIALPAVKLKENVDWLMRDEILLAASRDHPIMEFVHPPEKNVPMAWVRLEDAAPFEFILGPPGTILGRAARDEFRKTGLEPKAWHTSFTAPFAAAMAREGVALALTYRSCIVEHDNAVYLRIGREGIPLDLGLAYPTGEYRSIATRELGRLFHSMYPGPEQNPGNLQPDQEKAVSF</sequence>
<keyword evidence="4" id="KW-0804">Transcription</keyword>
<dbReference type="EMBL" id="DVGC01000045">
    <property type="protein sequence ID" value="HIR05936.1"/>
    <property type="molecule type" value="Genomic_DNA"/>
</dbReference>
<dbReference type="InterPro" id="IPR036388">
    <property type="entry name" value="WH-like_DNA-bd_sf"/>
</dbReference>
<dbReference type="Pfam" id="PF03466">
    <property type="entry name" value="LysR_substrate"/>
    <property type="match status" value="1"/>
</dbReference>
<dbReference type="PANTHER" id="PTHR30419:SF8">
    <property type="entry name" value="NITROGEN ASSIMILATION TRANSCRIPTIONAL ACTIVATOR-RELATED"/>
    <property type="match status" value="1"/>
</dbReference>
<reference evidence="7" key="2">
    <citation type="journal article" date="2021" name="PeerJ">
        <title>Extensive microbial diversity within the chicken gut microbiome revealed by metagenomics and culture.</title>
        <authorList>
            <person name="Gilroy R."/>
            <person name="Ravi A."/>
            <person name="Getino M."/>
            <person name="Pursley I."/>
            <person name="Horton D.L."/>
            <person name="Alikhan N.F."/>
            <person name="Baker D."/>
            <person name="Gharbi K."/>
            <person name="Hall N."/>
            <person name="Watson M."/>
            <person name="Adriaenssens E.M."/>
            <person name="Foster-Nyarko E."/>
            <person name="Jarju S."/>
            <person name="Secka A."/>
            <person name="Antonio M."/>
            <person name="Oren A."/>
            <person name="Chaudhuri R.R."/>
            <person name="La Ragione R."/>
            <person name="Hildebrand F."/>
            <person name="Pallen M.J."/>
        </authorList>
    </citation>
    <scope>NUCLEOTIDE SEQUENCE</scope>
    <source>
        <strain evidence="7">CHK180-2868</strain>
    </source>
</reference>
<evidence type="ECO:0000256" key="4">
    <source>
        <dbReference type="ARBA" id="ARBA00023163"/>
    </source>
</evidence>
<comment type="caution">
    <text evidence="7">The sequence shown here is derived from an EMBL/GenBank/DDBJ whole genome shotgun (WGS) entry which is preliminary data.</text>
</comment>
<dbReference type="SUPFAM" id="SSF53850">
    <property type="entry name" value="Periplasmic binding protein-like II"/>
    <property type="match status" value="1"/>
</dbReference>
<accession>A0A9D1A561</accession>
<dbReference type="GO" id="GO:0005829">
    <property type="term" value="C:cytosol"/>
    <property type="evidence" value="ECO:0007669"/>
    <property type="project" value="TreeGrafter"/>
</dbReference>
<proteinExistence type="inferred from homology"/>
<dbReference type="Pfam" id="PF00126">
    <property type="entry name" value="HTH_1"/>
    <property type="match status" value="1"/>
</dbReference>
<organism evidence="7 8">
    <name type="scientific">Candidatus Copromonas faecavium</name>
    <name type="common">nom. illeg.</name>
    <dbReference type="NCBI Taxonomy" id="2840740"/>
    <lineage>
        <taxon>Bacteria</taxon>
        <taxon>Bacillati</taxon>
        <taxon>Bacillota</taxon>
        <taxon>Clostridia</taxon>
        <taxon>Lachnospirales</taxon>
        <taxon>Lachnospiraceae</taxon>
        <taxon>Candidatus Copromonas (nom. illeg.)</taxon>
    </lineage>
</organism>
<dbReference type="PANTHER" id="PTHR30419">
    <property type="entry name" value="HTH-TYPE TRANSCRIPTIONAL REGULATOR YBHD"/>
    <property type="match status" value="1"/>
</dbReference>
<evidence type="ECO:0000256" key="3">
    <source>
        <dbReference type="ARBA" id="ARBA00023125"/>
    </source>
</evidence>